<evidence type="ECO:0000313" key="1">
    <source>
        <dbReference type="EMBL" id="QXX78443.1"/>
    </source>
</evidence>
<dbReference type="EMBL" id="CP049362">
    <property type="protein sequence ID" value="QXX78443.1"/>
    <property type="molecule type" value="Genomic_DNA"/>
</dbReference>
<reference evidence="1 2" key="1">
    <citation type="submission" date="2020-02" db="EMBL/GenBank/DDBJ databases">
        <title>Partial ammonium oxidation to N2 by heterotrophic bacteria.</title>
        <authorList>
            <person name="Wu M."/>
        </authorList>
    </citation>
    <scope>NUCLEOTIDE SEQUENCE [LARGE SCALE GENOMIC DNA]</scope>
    <source>
        <strain evidence="1 2">HO-1</strain>
    </source>
</reference>
<evidence type="ECO:0000313" key="2">
    <source>
        <dbReference type="Proteomes" id="UP000826050"/>
    </source>
</evidence>
<organism evidence="1 2">
    <name type="scientific">Alcaligenes ammonioxydans</name>
    <dbReference type="NCBI Taxonomy" id="2582914"/>
    <lineage>
        <taxon>Bacteria</taxon>
        <taxon>Pseudomonadati</taxon>
        <taxon>Pseudomonadota</taxon>
        <taxon>Betaproteobacteria</taxon>
        <taxon>Burkholderiales</taxon>
        <taxon>Alcaligenaceae</taxon>
        <taxon>Alcaligenes</taxon>
    </lineage>
</organism>
<dbReference type="RefSeq" id="WP_219235782.1">
    <property type="nucleotide sequence ID" value="NZ_CP049362.1"/>
</dbReference>
<protein>
    <submittedName>
        <fullName evidence="1">Uncharacterized protein</fullName>
    </submittedName>
</protein>
<name>A0ABX8SU78_9BURK</name>
<gene>
    <name evidence="1" type="ORF">FE795_05040</name>
</gene>
<sequence>MRYVEFLDIAVPGAGALGTIKFDPFLAAAASLKTASGQPLISHWFDPSPALSTVIEGQFRLRDAAHDGVLIQSGNAGRPAHTNALNSQPTFTVADPASLQILSSPGINANAWSLISVQRMSLPAANTRQDIFGIGAGSLGENVVFAGMSAETTTSGTPRLISRQGGVTTPRISFDSTVPIFGATVITGVCFSVELGISAFVNNFASYARNESDKRQLTATTFALWGNRNAQSPALGNFGMSFILREDISKPEYKGAADILLGGLMAKYGIV</sequence>
<keyword evidence="2" id="KW-1185">Reference proteome</keyword>
<dbReference type="Proteomes" id="UP000826050">
    <property type="component" value="Chromosome"/>
</dbReference>
<proteinExistence type="predicted"/>
<accession>A0ABX8SU78</accession>